<dbReference type="Pfam" id="PF09669">
    <property type="entry name" value="Phage_pRha"/>
    <property type="match status" value="1"/>
</dbReference>
<dbReference type="AlphaFoldDB" id="A0A2Y9CKB8"/>
<keyword evidence="2" id="KW-1185">Reference proteome</keyword>
<dbReference type="KEGG" id="fsm:CCS41_00345"/>
<accession>A0A2Y9CKB8</accession>
<evidence type="ECO:0000313" key="2">
    <source>
        <dbReference type="Proteomes" id="UP000261875"/>
    </source>
</evidence>
<evidence type="ECO:0008006" key="3">
    <source>
        <dbReference type="Google" id="ProtNLM"/>
    </source>
</evidence>
<protein>
    <recommendedName>
        <fullName evidence="3">Rha family transcriptional regulator</fullName>
    </recommendedName>
</protein>
<reference evidence="1 2" key="1">
    <citation type="submission" date="2017-05" db="EMBL/GenBank/DDBJ databases">
        <title>Genome sequence of Candidatus Fukatsuia symbiotica and Candidatus Hamiltonella defensa from Acyrthosiphon pisum strain 5D.</title>
        <authorList>
            <person name="Patel V.A."/>
            <person name="Chevignon G."/>
            <person name="Russell J.A."/>
            <person name="Oliver K.M."/>
        </authorList>
    </citation>
    <scope>NUCLEOTIDE SEQUENCE [LARGE SCALE GENOMIC DNA]</scope>
    <source>
        <strain evidence="1 2">5D</strain>
    </source>
</reference>
<dbReference type="STRING" id="1878942.GCA_900128755_01027"/>
<dbReference type="OrthoDB" id="5574448at2"/>
<dbReference type="Proteomes" id="UP000261875">
    <property type="component" value="Chromosome"/>
</dbReference>
<name>A0A2Y9CKB8_9GAMM</name>
<dbReference type="EMBL" id="CP021659">
    <property type="protein sequence ID" value="AWK13289.1"/>
    <property type="molecule type" value="Genomic_DNA"/>
</dbReference>
<proteinExistence type="predicted"/>
<gene>
    <name evidence="1" type="ORF">CCS41_00345</name>
</gene>
<sequence>MTTQLLALTPEVIINNGKAVTTSQAVAGYFSKLHKDVLKKVDTLNCSFEFNERNFTPVEYTDAKGEKRPMYEMTKDGFMFLVMGFTGKKAAIFKEAYIAEFNRMEAELYDTSRISKNNSKPTQIEIDCYHIQAFMEHFTAISDAWRHEIYPALVKLNSPLAYRLCDRFKDGMVFANFVNRSLKAQLPTGATPRRN</sequence>
<dbReference type="InterPro" id="IPR014054">
    <property type="entry name" value="Phage_regulatory_Rha"/>
</dbReference>
<organism evidence="1 2">
    <name type="scientific">Candidatus Fukatsuia symbiotica</name>
    <dbReference type="NCBI Taxonomy" id="1878942"/>
    <lineage>
        <taxon>Bacteria</taxon>
        <taxon>Pseudomonadati</taxon>
        <taxon>Pseudomonadota</taxon>
        <taxon>Gammaproteobacteria</taxon>
        <taxon>Enterobacterales</taxon>
        <taxon>Yersiniaceae</taxon>
        <taxon>Candidatus Fukatsuia</taxon>
    </lineage>
</organism>
<dbReference type="NCBIfam" id="TIGR02681">
    <property type="entry name" value="phage_pRha"/>
    <property type="match status" value="1"/>
</dbReference>
<dbReference type="RefSeq" id="WP_083429657.1">
    <property type="nucleotide sequence ID" value="NZ_CP021659.1"/>
</dbReference>
<evidence type="ECO:0000313" key="1">
    <source>
        <dbReference type="EMBL" id="AWK13289.1"/>
    </source>
</evidence>